<dbReference type="CDD" id="cd13999">
    <property type="entry name" value="STKc_MAP3K-like"/>
    <property type="match status" value="1"/>
</dbReference>
<accession>A0A7N2MYV8</accession>
<name>A0A7N2MYV8_QUELO</name>
<organism evidence="12 13">
    <name type="scientific">Quercus lobata</name>
    <name type="common">Valley oak</name>
    <dbReference type="NCBI Taxonomy" id="97700"/>
    <lineage>
        <taxon>Eukaryota</taxon>
        <taxon>Viridiplantae</taxon>
        <taxon>Streptophyta</taxon>
        <taxon>Embryophyta</taxon>
        <taxon>Tracheophyta</taxon>
        <taxon>Spermatophyta</taxon>
        <taxon>Magnoliopsida</taxon>
        <taxon>eudicotyledons</taxon>
        <taxon>Gunneridae</taxon>
        <taxon>Pentapetalae</taxon>
        <taxon>rosids</taxon>
        <taxon>fabids</taxon>
        <taxon>Fagales</taxon>
        <taxon>Fagaceae</taxon>
        <taxon>Quercus</taxon>
    </lineage>
</organism>
<protein>
    <recommendedName>
        <fullName evidence="11">Protein kinase domain-containing protein</fullName>
    </recommendedName>
</protein>
<dbReference type="GO" id="GO:0050982">
    <property type="term" value="P:detection of mechanical stimulus"/>
    <property type="evidence" value="ECO:0007669"/>
    <property type="project" value="UniProtKB-ARBA"/>
</dbReference>
<evidence type="ECO:0000256" key="8">
    <source>
        <dbReference type="ARBA" id="ARBA00023303"/>
    </source>
</evidence>
<dbReference type="PANTHER" id="PTHR31618:SF1">
    <property type="entry name" value="EF-HAND DOMAIN-CONTAINING PROTEIN"/>
    <property type="match status" value="1"/>
</dbReference>
<sequence length="1312" mass="149452">MDFSLKKKSYKSHNSYKHLKKLSAEKSNHGHEHLPILDSMRAVDLSDHPSHSHREEVIVKIYDGDSSATKASATTGGKIWRENSYEFWKDQAKSGFDFVRQGSGSSGGGGQNSNTVAAEEEEKDPPSKLIKQFLHKQEASGKMALDMDLEMDELRHENDRKLPPVSESPFKATPTPSRELRVSFQESEFSTPTSNKNNDSVRRRFSSDDNNNSKSNKNNYNNDGVTWTSNTSVQRKSSLLRAKNQSRLMDPPPAEMEKRSGREPGSGQVRSGMLKKMDDEDDDPFLDDDMPNEFRGGNVNAWTILQWLSLVVIIGALACTLGMHDLWHKNVWKLRLWKWEVLVLVLICGRLVSGWGIRIIVFFIERNFLLRKRVLYFIYGVRKPVQNCLWLGFVLMAWHFLFDKNVERETKSDKLKYFTKVLVCMLVGTFVWLVKTLVVKVLASSFHVSTYFDRIHESLFNQYVIETLSGPPLIEIQNAEDDEFSFVDEVRQLQNAGATMPPDLKASATMPPDLKANAYPSMKSGRVIGSGGLQRSGKLSRTMSKKGDEGITIDHLHKLNPKNVSARNMKRLMRIVRHGTITTLDEQVLETTPSGDDDFSTQIRSEVEAKAAAKKIFQNVARHESKFIYMEDLMRFLKEDEAVKTLSLFEGASETRRISKSSLKNWVVNAFRDRRALALTLNDTKTAVNKLHRVLNILVGLGIFVVWLLILGIATTKFLLYISSQLVLVAFIFGNTCKTVFEAIVFLFVMHPYDVGDRCEIEGVQMVVEEMNILTTVFLRYDNTKVIYPNSVLATKPINNFYRSPDMGDAIDFCVHIATPADKIAAMRQRIISYVESKEEHWCAAPMIVLMEFEELNRLRLALWLSHKMNYQDMGEKFVRRSLLMEEMAKIFRELDIQYRLLPVDINVCAMPPVISTQLPTTRVENTHLSEETGNWLILSEYSLQAFIYYEPSTYKTRDTEQLKTALEREVLKLERQAWPNPQSLPPVGKLDLAKIKCEPDHLTIPNDGTDVWVIDPNHLTFGNKIASGSYGDLYKGTYCSQEVAIKVLKPECVNSDMQREFAQVFIMRKVRRKNVVQFIGTKPPSLCIITEYMPGGSVYDFLHKQKGVFKLPSLIRVAIDVSKGMDYLHKNNIIHRDLKAANLLMDENEVVKVADFGVARVKTQSGVMTAETGTYRWMAPEVIEHKPYDHKADVFSFVIVLWELLTGKLPYEYLTPLQAVVGVVQKGLRPIIPKHTHPKLAELLEKCWQQDPALRSDFSEIIEILQQTAKELSSCNECMTMLTEQVGDKGEGRHKEKSSGGFLSVLRRGHH</sequence>
<keyword evidence="6" id="KW-0406">Ion transport</keyword>
<dbReference type="EnsemblPlants" id="QL11p052592:mrna">
    <property type="protein sequence ID" value="QL11p052592:mrna"/>
    <property type="gene ID" value="QL11p052592"/>
</dbReference>
<dbReference type="GO" id="GO:0004672">
    <property type="term" value="F:protein kinase activity"/>
    <property type="evidence" value="ECO:0007669"/>
    <property type="project" value="InterPro"/>
</dbReference>
<dbReference type="GO" id="GO:0008381">
    <property type="term" value="F:mechanosensitive monoatomic ion channel activity"/>
    <property type="evidence" value="ECO:0007669"/>
    <property type="project" value="TreeGrafter"/>
</dbReference>
<evidence type="ECO:0000256" key="7">
    <source>
        <dbReference type="ARBA" id="ARBA00023136"/>
    </source>
</evidence>
<dbReference type="FunCoup" id="A0A7N2MYV8">
    <property type="interactions" value="13"/>
</dbReference>
<evidence type="ECO:0000313" key="12">
    <source>
        <dbReference type="EnsemblPlants" id="QL11p052592:mrna"/>
    </source>
</evidence>
<dbReference type="InterPro" id="IPR001245">
    <property type="entry name" value="Ser-Thr/Tyr_kinase_cat_dom"/>
</dbReference>
<feature type="transmembrane region" description="Helical" evidence="10">
    <location>
        <begin position="304"/>
        <end position="327"/>
    </location>
</feature>
<dbReference type="OMA" id="KVIWELH"/>
<dbReference type="InterPro" id="IPR016688">
    <property type="entry name" value="MscS-like_plants/fungi"/>
</dbReference>
<comment type="subcellular location">
    <subcellularLocation>
        <location evidence="1">Membrane</location>
        <topology evidence="1">Multi-pass membrane protein</topology>
    </subcellularLocation>
</comment>
<dbReference type="EMBL" id="LRBV02000011">
    <property type="status" value="NOT_ANNOTATED_CDS"/>
    <property type="molecule type" value="Genomic_DNA"/>
</dbReference>
<dbReference type="PRINTS" id="PR00109">
    <property type="entry name" value="TYRKINASE"/>
</dbReference>
<evidence type="ECO:0000313" key="13">
    <source>
        <dbReference type="Proteomes" id="UP000594261"/>
    </source>
</evidence>
<dbReference type="GO" id="GO:0006820">
    <property type="term" value="P:monoatomic anion transport"/>
    <property type="evidence" value="ECO:0007669"/>
    <property type="project" value="TreeGrafter"/>
</dbReference>
<evidence type="ECO:0000256" key="4">
    <source>
        <dbReference type="ARBA" id="ARBA00022692"/>
    </source>
</evidence>
<dbReference type="SUPFAM" id="SSF56112">
    <property type="entry name" value="Protein kinase-like (PK-like)"/>
    <property type="match status" value="1"/>
</dbReference>
<feature type="compositionally biased region" description="Basic and acidic residues" evidence="9">
    <location>
        <begin position="1288"/>
        <end position="1299"/>
    </location>
</feature>
<keyword evidence="4 10" id="KW-0812">Transmembrane</keyword>
<evidence type="ECO:0000256" key="5">
    <source>
        <dbReference type="ARBA" id="ARBA00022989"/>
    </source>
</evidence>
<reference evidence="12 13" key="1">
    <citation type="journal article" date="2016" name="G3 (Bethesda)">
        <title>First Draft Assembly and Annotation of the Genome of a California Endemic Oak Quercus lobata Nee (Fagaceae).</title>
        <authorList>
            <person name="Sork V.L."/>
            <person name="Fitz-Gibbon S.T."/>
            <person name="Puiu D."/>
            <person name="Crepeau M."/>
            <person name="Gugger P.F."/>
            <person name="Sherman R."/>
            <person name="Stevens K."/>
            <person name="Langley C.H."/>
            <person name="Pellegrini M."/>
            <person name="Salzberg S.L."/>
        </authorList>
    </citation>
    <scope>NUCLEOTIDE SEQUENCE [LARGE SCALE GENOMIC DNA]</scope>
    <source>
        <strain evidence="12 13">cv. SW786</strain>
    </source>
</reference>
<dbReference type="FunFam" id="2.30.30.60:FF:000003">
    <property type="entry name" value="Predicted mechanosensitive ion channel"/>
    <property type="match status" value="1"/>
</dbReference>
<dbReference type="GO" id="GO:0005524">
    <property type="term" value="F:ATP binding"/>
    <property type="evidence" value="ECO:0007669"/>
    <property type="project" value="InterPro"/>
</dbReference>
<feature type="compositionally biased region" description="Polar residues" evidence="9">
    <location>
        <begin position="224"/>
        <end position="247"/>
    </location>
</feature>
<dbReference type="PROSITE" id="PS00108">
    <property type="entry name" value="PROTEIN_KINASE_ST"/>
    <property type="match status" value="1"/>
</dbReference>
<dbReference type="Gene3D" id="1.10.510.10">
    <property type="entry name" value="Transferase(Phosphotransferase) domain 1"/>
    <property type="match status" value="1"/>
</dbReference>
<keyword evidence="7 10" id="KW-0472">Membrane</keyword>
<evidence type="ECO:0000256" key="10">
    <source>
        <dbReference type="SAM" id="Phobius"/>
    </source>
</evidence>
<keyword evidence="5 10" id="KW-1133">Transmembrane helix</keyword>
<dbReference type="InterPro" id="IPR010920">
    <property type="entry name" value="LSM_dom_sf"/>
</dbReference>
<dbReference type="InParanoid" id="A0A7N2MYV8"/>
<evidence type="ECO:0000256" key="3">
    <source>
        <dbReference type="ARBA" id="ARBA00022448"/>
    </source>
</evidence>
<feature type="region of interest" description="Disordered" evidence="9">
    <location>
        <begin position="1"/>
        <end position="32"/>
    </location>
</feature>
<feature type="region of interest" description="Disordered" evidence="9">
    <location>
        <begin position="159"/>
        <end position="282"/>
    </location>
</feature>
<dbReference type="PROSITE" id="PS50011">
    <property type="entry name" value="PROTEIN_KINASE_DOM"/>
    <property type="match status" value="1"/>
</dbReference>
<dbReference type="Pfam" id="PF00924">
    <property type="entry name" value="MS_channel_2nd"/>
    <property type="match status" value="1"/>
</dbReference>
<dbReference type="Pfam" id="PF07714">
    <property type="entry name" value="PK_Tyr_Ser-Thr"/>
    <property type="match status" value="1"/>
</dbReference>
<feature type="region of interest" description="Disordered" evidence="9">
    <location>
        <begin position="1288"/>
        <end position="1312"/>
    </location>
</feature>
<dbReference type="InterPro" id="IPR011009">
    <property type="entry name" value="Kinase-like_dom_sf"/>
</dbReference>
<dbReference type="GO" id="GO:0005886">
    <property type="term" value="C:plasma membrane"/>
    <property type="evidence" value="ECO:0007669"/>
    <property type="project" value="TreeGrafter"/>
</dbReference>
<feature type="compositionally biased region" description="Basic residues" evidence="9">
    <location>
        <begin position="1"/>
        <end position="21"/>
    </location>
</feature>
<evidence type="ECO:0000256" key="1">
    <source>
        <dbReference type="ARBA" id="ARBA00004141"/>
    </source>
</evidence>
<feature type="transmembrane region" description="Helical" evidence="10">
    <location>
        <begin position="422"/>
        <end position="443"/>
    </location>
</feature>
<comment type="similarity">
    <text evidence="2">Belongs to the MscS (TC 1.A.23) family.</text>
</comment>
<evidence type="ECO:0000256" key="9">
    <source>
        <dbReference type="SAM" id="MobiDB-lite"/>
    </source>
</evidence>
<reference evidence="12" key="2">
    <citation type="submission" date="2021-01" db="UniProtKB">
        <authorList>
            <consortium name="EnsemblPlants"/>
        </authorList>
    </citation>
    <scope>IDENTIFICATION</scope>
</reference>
<feature type="compositionally biased region" description="Polar residues" evidence="9">
    <location>
        <begin position="184"/>
        <end position="196"/>
    </location>
</feature>
<dbReference type="PANTHER" id="PTHR31618">
    <property type="entry name" value="MECHANOSENSITIVE ION CHANNEL PROTEIN 5"/>
    <property type="match status" value="1"/>
</dbReference>
<feature type="domain" description="Protein kinase" evidence="11">
    <location>
        <begin position="1020"/>
        <end position="1270"/>
    </location>
</feature>
<feature type="compositionally biased region" description="Basic and acidic residues" evidence="9">
    <location>
        <begin position="22"/>
        <end position="32"/>
    </location>
</feature>
<dbReference type="InterPro" id="IPR023408">
    <property type="entry name" value="MscS_beta-dom_sf"/>
</dbReference>
<dbReference type="Proteomes" id="UP000594261">
    <property type="component" value="Chromosome 11"/>
</dbReference>
<dbReference type="SMART" id="SM00220">
    <property type="entry name" value="S_TKc"/>
    <property type="match status" value="1"/>
</dbReference>
<feature type="region of interest" description="Disordered" evidence="9">
    <location>
        <begin position="98"/>
        <end position="126"/>
    </location>
</feature>
<dbReference type="InterPro" id="IPR008271">
    <property type="entry name" value="Ser/Thr_kinase_AS"/>
</dbReference>
<dbReference type="SUPFAM" id="SSF50182">
    <property type="entry name" value="Sm-like ribonucleoproteins"/>
    <property type="match status" value="1"/>
</dbReference>
<evidence type="ECO:0000259" key="11">
    <source>
        <dbReference type="PROSITE" id="PS50011"/>
    </source>
</evidence>
<keyword evidence="8" id="KW-0407">Ion channel</keyword>
<dbReference type="InterPro" id="IPR000719">
    <property type="entry name" value="Prot_kinase_dom"/>
</dbReference>
<feature type="transmembrane region" description="Helical" evidence="10">
    <location>
        <begin position="339"/>
        <end position="364"/>
    </location>
</feature>
<dbReference type="Gramene" id="QL11p052592:mrna">
    <property type="protein sequence ID" value="QL11p052592:mrna"/>
    <property type="gene ID" value="QL11p052592"/>
</dbReference>
<evidence type="ECO:0000256" key="2">
    <source>
        <dbReference type="ARBA" id="ARBA00008017"/>
    </source>
</evidence>
<dbReference type="Gene3D" id="2.30.30.60">
    <property type="match status" value="1"/>
</dbReference>
<proteinExistence type="inferred from homology"/>
<feature type="transmembrane region" description="Helical" evidence="10">
    <location>
        <begin position="384"/>
        <end position="402"/>
    </location>
</feature>
<keyword evidence="3" id="KW-0813">Transport</keyword>
<feature type="compositionally biased region" description="Low complexity" evidence="9">
    <location>
        <begin position="208"/>
        <end position="223"/>
    </location>
</feature>
<keyword evidence="13" id="KW-1185">Reference proteome</keyword>
<dbReference type="InterPro" id="IPR006685">
    <property type="entry name" value="MscS_channel_2nd"/>
</dbReference>
<evidence type="ECO:0000256" key="6">
    <source>
        <dbReference type="ARBA" id="ARBA00023065"/>
    </source>
</evidence>
<feature type="transmembrane region" description="Helical" evidence="10">
    <location>
        <begin position="694"/>
        <end position="714"/>
    </location>
</feature>
<dbReference type="Gene3D" id="3.30.200.20">
    <property type="entry name" value="Phosphorylase Kinase, domain 1"/>
    <property type="match status" value="1"/>
</dbReference>